<evidence type="ECO:0000313" key="2">
    <source>
        <dbReference type="Proteomes" id="UP000504606"/>
    </source>
</evidence>
<dbReference type="Proteomes" id="UP000504606">
    <property type="component" value="Unplaced"/>
</dbReference>
<keyword evidence="1" id="KW-1133">Transmembrane helix</keyword>
<evidence type="ECO:0000256" key="1">
    <source>
        <dbReference type="SAM" id="Phobius"/>
    </source>
</evidence>
<dbReference type="GeneID" id="127752388"/>
<organism evidence="2 3">
    <name type="scientific">Frankliniella occidentalis</name>
    <name type="common">Western flower thrips</name>
    <name type="synonym">Euthrips occidentalis</name>
    <dbReference type="NCBI Taxonomy" id="133901"/>
    <lineage>
        <taxon>Eukaryota</taxon>
        <taxon>Metazoa</taxon>
        <taxon>Ecdysozoa</taxon>
        <taxon>Arthropoda</taxon>
        <taxon>Hexapoda</taxon>
        <taxon>Insecta</taxon>
        <taxon>Pterygota</taxon>
        <taxon>Neoptera</taxon>
        <taxon>Paraneoptera</taxon>
        <taxon>Thysanoptera</taxon>
        <taxon>Terebrantia</taxon>
        <taxon>Thripoidea</taxon>
        <taxon>Thripidae</taxon>
        <taxon>Frankliniella</taxon>
    </lineage>
</organism>
<dbReference type="RefSeq" id="XP_052133661.1">
    <property type="nucleotide sequence ID" value="XM_052277701.1"/>
</dbReference>
<accession>A0A9C6XWX6</accession>
<protein>
    <submittedName>
        <fullName evidence="3">Organic anion transporter 3-like</fullName>
    </submittedName>
</protein>
<sequence>MAPARRAAAAAPEAVDRVLLQIGKLGKFQVANFLVVNMPILFVAIYMIAYVFTAQDLNYRCLIPECETADAAAYAPPWLPEAIPVNDGSPEECVRFVHNNSSSDGNGTCSADLFDTTRTERCGAWVYEPGQRNTILNEWDLTCDDNKWKLALVGSIGSLGGMVGMPLAGFLSDR</sequence>
<reference evidence="3" key="1">
    <citation type="submission" date="2025-08" db="UniProtKB">
        <authorList>
            <consortium name="RefSeq"/>
        </authorList>
    </citation>
    <scope>IDENTIFICATION</scope>
    <source>
        <tissue evidence="3">Whole organism</tissue>
    </source>
</reference>
<keyword evidence="1" id="KW-0472">Membrane</keyword>
<dbReference type="KEGG" id="foc:127752388"/>
<evidence type="ECO:0000313" key="3">
    <source>
        <dbReference type="RefSeq" id="XP_052133661.1"/>
    </source>
</evidence>
<dbReference type="OrthoDB" id="2261376at2759"/>
<feature type="transmembrane region" description="Helical" evidence="1">
    <location>
        <begin position="150"/>
        <end position="171"/>
    </location>
</feature>
<name>A0A9C6XWX6_FRAOC</name>
<gene>
    <name evidence="3" type="primary">LOC127752388</name>
</gene>
<keyword evidence="1" id="KW-0812">Transmembrane</keyword>
<feature type="transmembrane region" description="Helical" evidence="1">
    <location>
        <begin position="30"/>
        <end position="52"/>
    </location>
</feature>
<dbReference type="AlphaFoldDB" id="A0A9C6XWX6"/>
<proteinExistence type="predicted"/>
<keyword evidence="2" id="KW-1185">Reference proteome</keyword>